<feature type="domain" description="FBD" evidence="2">
    <location>
        <begin position="386"/>
        <end position="424"/>
    </location>
</feature>
<dbReference type="Pfam" id="PF08387">
    <property type="entry name" value="FBD"/>
    <property type="match status" value="1"/>
</dbReference>
<dbReference type="CDD" id="cd22160">
    <property type="entry name" value="F-box_AtFBL13-like"/>
    <property type="match status" value="1"/>
</dbReference>
<keyword evidence="5" id="KW-1185">Reference proteome</keyword>
<dbReference type="Proteomes" id="UP000006729">
    <property type="component" value="Chromosome 11"/>
</dbReference>
<dbReference type="InterPro" id="IPR036047">
    <property type="entry name" value="F-box-like_dom_sf"/>
</dbReference>
<name>A0A2K1YJW8_POPTR</name>
<feature type="domain" description="F-box" evidence="1">
    <location>
        <begin position="8"/>
        <end position="44"/>
    </location>
</feature>
<dbReference type="InterPro" id="IPR006566">
    <property type="entry name" value="FBD"/>
</dbReference>
<evidence type="ECO:0000313" key="4">
    <source>
        <dbReference type="EMBL" id="PNT13323.1"/>
    </source>
</evidence>
<evidence type="ECO:0000313" key="5">
    <source>
        <dbReference type="Proteomes" id="UP000006729"/>
    </source>
</evidence>
<dbReference type="PANTHER" id="PTHR31900">
    <property type="entry name" value="F-BOX/RNI SUPERFAMILY PROTEIN-RELATED"/>
    <property type="match status" value="1"/>
</dbReference>
<evidence type="ECO:0000259" key="1">
    <source>
        <dbReference type="Pfam" id="PF00646"/>
    </source>
</evidence>
<evidence type="ECO:0008006" key="6">
    <source>
        <dbReference type="Google" id="ProtNLM"/>
    </source>
</evidence>
<dbReference type="InterPro" id="IPR053781">
    <property type="entry name" value="F-box_AtFBL13-like"/>
</dbReference>
<dbReference type="InParanoid" id="A0A2K1YJW8"/>
<sequence length="463" mass="52466">MDRNIDMISNLPSSLLIIIAGFLSFKEAARTSVLSKQWLNIWRDAMHIQFNENFFVKSDEPEENQKVQREVFINFARQFIANYPPQDIKTLGLTCSKPGDFLADMQNIVMFASSRNVRELGLDFSDPTWREHALENHQAAFELPLLVYEHGQALKSMKLFSCSFDVSNFSNFCALKTLSLGWIKINMGSILAILESCPLLESLSLKKCWDIVSFEISKPGSRLKSLVIEECDIADDFVLIEGPKLQFFKFSGNVGEFLLDDQSDLVKAELDFETETAFDEIGLFLCDLLEDLFAAQVLTVCSVFLQIVPSGNEPLGLQAQIDVRYLILKTALHINEFCGIRFMLRSCPHLEILTIDIGPANIFPEYGAPYPFNPQEFWSEDLLVEECVTTTLKAVNVKGFKGMMNELNVLKYLLLFGHAIEELTLYVSNEAGSNGETREFYMERALQVLEFNKASRNLSIAVL</sequence>
<organism evidence="4 5">
    <name type="scientific">Populus trichocarpa</name>
    <name type="common">Western balsam poplar</name>
    <name type="synonym">Populus balsamifera subsp. trichocarpa</name>
    <dbReference type="NCBI Taxonomy" id="3694"/>
    <lineage>
        <taxon>Eukaryota</taxon>
        <taxon>Viridiplantae</taxon>
        <taxon>Streptophyta</taxon>
        <taxon>Embryophyta</taxon>
        <taxon>Tracheophyta</taxon>
        <taxon>Spermatophyta</taxon>
        <taxon>Magnoliopsida</taxon>
        <taxon>eudicotyledons</taxon>
        <taxon>Gunneridae</taxon>
        <taxon>Pentapetalae</taxon>
        <taxon>rosids</taxon>
        <taxon>fabids</taxon>
        <taxon>Malpighiales</taxon>
        <taxon>Salicaceae</taxon>
        <taxon>Saliceae</taxon>
        <taxon>Populus</taxon>
    </lineage>
</organism>
<accession>A0A2K1YJW8</accession>
<evidence type="ECO:0000259" key="2">
    <source>
        <dbReference type="Pfam" id="PF08387"/>
    </source>
</evidence>
<dbReference type="InterPro" id="IPR032675">
    <property type="entry name" value="LRR_dom_sf"/>
</dbReference>
<dbReference type="EMBL" id="CM009300">
    <property type="protein sequence ID" value="PNT13323.1"/>
    <property type="molecule type" value="Genomic_DNA"/>
</dbReference>
<evidence type="ECO:0000259" key="3">
    <source>
        <dbReference type="Pfam" id="PF23622"/>
    </source>
</evidence>
<dbReference type="Pfam" id="PF00646">
    <property type="entry name" value="F-box"/>
    <property type="match status" value="1"/>
</dbReference>
<dbReference type="FunCoup" id="A0A2K1YJW8">
    <property type="interactions" value="149"/>
</dbReference>
<dbReference type="SUPFAM" id="SSF81383">
    <property type="entry name" value="F-box domain"/>
    <property type="match status" value="1"/>
</dbReference>
<dbReference type="InterPro" id="IPR055357">
    <property type="entry name" value="LRR_At1g61320_AtMIF1"/>
</dbReference>
<dbReference type="AlphaFoldDB" id="A0A2K1YJW8"/>
<proteinExistence type="predicted"/>
<gene>
    <name evidence="4" type="ORF">POPTR_011G136200</name>
</gene>
<protein>
    <recommendedName>
        <fullName evidence="6">F-box domain-containing protein</fullName>
    </recommendedName>
</protein>
<dbReference type="Pfam" id="PF23622">
    <property type="entry name" value="LRR_At1g61320_AtMIF1"/>
    <property type="match status" value="1"/>
</dbReference>
<feature type="domain" description="At1g61320/AtMIF1 LRR" evidence="3">
    <location>
        <begin position="136"/>
        <end position="271"/>
    </location>
</feature>
<reference evidence="4 5" key="1">
    <citation type="journal article" date="2006" name="Science">
        <title>The genome of black cottonwood, Populus trichocarpa (Torr. &amp; Gray).</title>
        <authorList>
            <person name="Tuskan G.A."/>
            <person name="Difazio S."/>
            <person name="Jansson S."/>
            <person name="Bohlmann J."/>
            <person name="Grigoriev I."/>
            <person name="Hellsten U."/>
            <person name="Putnam N."/>
            <person name="Ralph S."/>
            <person name="Rombauts S."/>
            <person name="Salamov A."/>
            <person name="Schein J."/>
            <person name="Sterck L."/>
            <person name="Aerts A."/>
            <person name="Bhalerao R.R."/>
            <person name="Bhalerao R.P."/>
            <person name="Blaudez D."/>
            <person name="Boerjan W."/>
            <person name="Brun A."/>
            <person name="Brunner A."/>
            <person name="Busov V."/>
            <person name="Campbell M."/>
            <person name="Carlson J."/>
            <person name="Chalot M."/>
            <person name="Chapman J."/>
            <person name="Chen G.L."/>
            <person name="Cooper D."/>
            <person name="Coutinho P.M."/>
            <person name="Couturier J."/>
            <person name="Covert S."/>
            <person name="Cronk Q."/>
            <person name="Cunningham R."/>
            <person name="Davis J."/>
            <person name="Degroeve S."/>
            <person name="Dejardin A."/>
            <person name="Depamphilis C."/>
            <person name="Detter J."/>
            <person name="Dirks B."/>
            <person name="Dubchak I."/>
            <person name="Duplessis S."/>
            <person name="Ehlting J."/>
            <person name="Ellis B."/>
            <person name="Gendler K."/>
            <person name="Goodstein D."/>
            <person name="Gribskov M."/>
            <person name="Grimwood J."/>
            <person name="Groover A."/>
            <person name="Gunter L."/>
            <person name="Hamberger B."/>
            <person name="Heinze B."/>
            <person name="Helariutta Y."/>
            <person name="Henrissat B."/>
            <person name="Holligan D."/>
            <person name="Holt R."/>
            <person name="Huang W."/>
            <person name="Islam-Faridi N."/>
            <person name="Jones S."/>
            <person name="Jones-Rhoades M."/>
            <person name="Jorgensen R."/>
            <person name="Joshi C."/>
            <person name="Kangasjarvi J."/>
            <person name="Karlsson J."/>
            <person name="Kelleher C."/>
            <person name="Kirkpatrick R."/>
            <person name="Kirst M."/>
            <person name="Kohler A."/>
            <person name="Kalluri U."/>
            <person name="Larimer F."/>
            <person name="Leebens-Mack J."/>
            <person name="Leple J.C."/>
            <person name="Locascio P."/>
            <person name="Lou Y."/>
            <person name="Lucas S."/>
            <person name="Martin F."/>
            <person name="Montanini B."/>
            <person name="Napoli C."/>
            <person name="Nelson D.R."/>
            <person name="Nelson C."/>
            <person name="Nieminen K."/>
            <person name="Nilsson O."/>
            <person name="Pereda V."/>
            <person name="Peter G."/>
            <person name="Philippe R."/>
            <person name="Pilate G."/>
            <person name="Poliakov A."/>
            <person name="Razumovskaya J."/>
            <person name="Richardson P."/>
            <person name="Rinaldi C."/>
            <person name="Ritland K."/>
            <person name="Rouze P."/>
            <person name="Ryaboy D."/>
            <person name="Schmutz J."/>
            <person name="Schrader J."/>
            <person name="Segerman B."/>
            <person name="Shin H."/>
            <person name="Siddiqui A."/>
            <person name="Sterky F."/>
            <person name="Terry A."/>
            <person name="Tsai C.J."/>
            <person name="Uberbacher E."/>
            <person name="Unneberg P."/>
            <person name="Vahala J."/>
            <person name="Wall K."/>
            <person name="Wessler S."/>
            <person name="Yang G."/>
            <person name="Yin T."/>
            <person name="Douglas C."/>
            <person name="Marra M."/>
            <person name="Sandberg G."/>
            <person name="Van de Peer Y."/>
            <person name="Rokhsar D."/>
        </authorList>
    </citation>
    <scope>NUCLEOTIDE SEQUENCE [LARGE SCALE GENOMIC DNA]</scope>
    <source>
        <strain evidence="5">cv. Nisqually</strain>
    </source>
</reference>
<dbReference type="PANTHER" id="PTHR31900:SF34">
    <property type="entry name" value="EMB|CAB62440.1-RELATED"/>
    <property type="match status" value="1"/>
</dbReference>
<dbReference type="InterPro" id="IPR050232">
    <property type="entry name" value="FBL13/AtMIF1-like"/>
</dbReference>
<dbReference type="InterPro" id="IPR001810">
    <property type="entry name" value="F-box_dom"/>
</dbReference>
<dbReference type="Gene3D" id="3.80.10.10">
    <property type="entry name" value="Ribonuclease Inhibitor"/>
    <property type="match status" value="1"/>
</dbReference>
<dbReference type="STRING" id="3694.A0A2K1YJW8"/>
<dbReference type="SUPFAM" id="SSF52047">
    <property type="entry name" value="RNI-like"/>
    <property type="match status" value="1"/>
</dbReference>